<feature type="transmembrane region" description="Helical" evidence="6">
    <location>
        <begin position="231"/>
        <end position="249"/>
    </location>
</feature>
<keyword evidence="4 6" id="KW-1133">Transmembrane helix</keyword>
<accession>A0ABS7UBM8</accession>
<dbReference type="PANTHER" id="PTHR43701">
    <property type="entry name" value="MEMBRANE TRANSPORTER PROTEIN MJ0441-RELATED"/>
    <property type="match status" value="1"/>
</dbReference>
<comment type="subcellular location">
    <subcellularLocation>
        <location evidence="6">Cell membrane</location>
        <topology evidence="6">Multi-pass membrane protein</topology>
    </subcellularLocation>
    <subcellularLocation>
        <location evidence="1">Membrane</location>
        <topology evidence="1">Multi-pass membrane protein</topology>
    </subcellularLocation>
</comment>
<feature type="transmembrane region" description="Helical" evidence="6">
    <location>
        <begin position="139"/>
        <end position="167"/>
    </location>
</feature>
<feature type="transmembrane region" description="Helical" evidence="6">
    <location>
        <begin position="179"/>
        <end position="200"/>
    </location>
</feature>
<name>A0ABS7UBM8_9ACTN</name>
<evidence type="ECO:0000256" key="6">
    <source>
        <dbReference type="RuleBase" id="RU363041"/>
    </source>
</evidence>
<dbReference type="EMBL" id="JAIQZJ010000004">
    <property type="protein sequence ID" value="MBZ5738277.1"/>
    <property type="molecule type" value="Genomic_DNA"/>
</dbReference>
<organism evidence="7 8">
    <name type="scientific">Nocardioides mangrovi</name>
    <dbReference type="NCBI Taxonomy" id="2874580"/>
    <lineage>
        <taxon>Bacteria</taxon>
        <taxon>Bacillati</taxon>
        <taxon>Actinomycetota</taxon>
        <taxon>Actinomycetes</taxon>
        <taxon>Propionibacteriales</taxon>
        <taxon>Nocardioidaceae</taxon>
        <taxon>Nocardioides</taxon>
    </lineage>
</organism>
<evidence type="ECO:0000313" key="8">
    <source>
        <dbReference type="Proteomes" id="UP000780875"/>
    </source>
</evidence>
<dbReference type="InterPro" id="IPR002781">
    <property type="entry name" value="TM_pro_TauE-like"/>
</dbReference>
<evidence type="ECO:0000313" key="7">
    <source>
        <dbReference type="EMBL" id="MBZ5738277.1"/>
    </source>
</evidence>
<comment type="caution">
    <text evidence="7">The sequence shown here is derived from an EMBL/GenBank/DDBJ whole genome shotgun (WGS) entry which is preliminary data.</text>
</comment>
<comment type="similarity">
    <text evidence="2 6">Belongs to the 4-toluene sulfonate uptake permease (TSUP) (TC 2.A.102) family.</text>
</comment>
<feature type="transmembrane region" description="Helical" evidence="6">
    <location>
        <begin position="206"/>
        <end position="224"/>
    </location>
</feature>
<gene>
    <name evidence="7" type="ORF">K8U61_08900</name>
</gene>
<sequence length="251" mass="25478">MIHGVEVSVFLAAAGVVAGIIGTAGGITSLVAYPALLAVGVPPLTANVTCSVALIGSGASSAASAGPDVEGRGTTIRTWLPIAVLLSLAGAVVLVSTPDRVFDRIVPFLVAAGALVLLLQPRIRRWQEARDHAWSRPTVVAGLGGIAFYNGYFGAGSGILMVALLMLTREPVLHRANGMKNVILLVSDLLPGALFAVLGAVAWRSAVPLGIGAVVGGLIGPVVARRAPTDLLRVLIACCGFALAGWLLVSA</sequence>
<evidence type="ECO:0000256" key="4">
    <source>
        <dbReference type="ARBA" id="ARBA00022989"/>
    </source>
</evidence>
<evidence type="ECO:0000256" key="1">
    <source>
        <dbReference type="ARBA" id="ARBA00004141"/>
    </source>
</evidence>
<dbReference type="RefSeq" id="WP_224122651.1">
    <property type="nucleotide sequence ID" value="NZ_JAIQZJ010000004.1"/>
</dbReference>
<protein>
    <recommendedName>
        <fullName evidence="6">Probable membrane transporter protein</fullName>
    </recommendedName>
</protein>
<evidence type="ECO:0000256" key="3">
    <source>
        <dbReference type="ARBA" id="ARBA00022692"/>
    </source>
</evidence>
<dbReference type="Pfam" id="PF01925">
    <property type="entry name" value="TauE"/>
    <property type="match status" value="1"/>
</dbReference>
<keyword evidence="3 6" id="KW-0812">Transmembrane</keyword>
<evidence type="ECO:0000256" key="5">
    <source>
        <dbReference type="ARBA" id="ARBA00023136"/>
    </source>
</evidence>
<dbReference type="Proteomes" id="UP000780875">
    <property type="component" value="Unassembled WGS sequence"/>
</dbReference>
<reference evidence="7 8" key="1">
    <citation type="submission" date="2021-09" db="EMBL/GenBank/DDBJ databases">
        <title>Whole genome sequence of Nocardioides sp. GBK3QG-3.</title>
        <authorList>
            <person name="Tuo L."/>
        </authorList>
    </citation>
    <scope>NUCLEOTIDE SEQUENCE [LARGE SCALE GENOMIC DNA]</scope>
    <source>
        <strain evidence="7 8">GBK3QG-3</strain>
    </source>
</reference>
<keyword evidence="6" id="KW-1003">Cell membrane</keyword>
<dbReference type="InterPro" id="IPR051598">
    <property type="entry name" value="TSUP/Inactive_protease-like"/>
</dbReference>
<feature type="transmembrane region" description="Helical" evidence="6">
    <location>
        <begin position="101"/>
        <end position="119"/>
    </location>
</feature>
<dbReference type="PANTHER" id="PTHR43701:SF2">
    <property type="entry name" value="MEMBRANE TRANSPORTER PROTEIN YJNA-RELATED"/>
    <property type="match status" value="1"/>
</dbReference>
<keyword evidence="8" id="KW-1185">Reference proteome</keyword>
<evidence type="ECO:0000256" key="2">
    <source>
        <dbReference type="ARBA" id="ARBA00009142"/>
    </source>
</evidence>
<feature type="transmembrane region" description="Helical" evidence="6">
    <location>
        <begin position="7"/>
        <end position="33"/>
    </location>
</feature>
<feature type="transmembrane region" description="Helical" evidence="6">
    <location>
        <begin position="76"/>
        <end position="94"/>
    </location>
</feature>
<proteinExistence type="inferred from homology"/>
<keyword evidence="5 6" id="KW-0472">Membrane</keyword>